<evidence type="ECO:0000313" key="3">
    <source>
        <dbReference type="EMBL" id="OSI14909.1"/>
    </source>
</evidence>
<dbReference type="GO" id="GO:0016020">
    <property type="term" value="C:membrane"/>
    <property type="evidence" value="ECO:0007669"/>
    <property type="project" value="InterPro"/>
</dbReference>
<sequence length="299" mass="31024">MTPQTTGTLQIIAGAFCWGSLGLLGATLNRVGFGGNEVAALRIVIAACILLIALPLFLNDLKQLQIRKLPGLALQSLLGMLGMSLCYFAAIAHIGSSLAVALLYTAPVWSLIFARILLGEGITPKSALLTVIAAAGVGLTMAGGGTANAAGILFGLGSGICYALYGVLGKRAMQGNPPMLVFFTSIAFSALLLLLMPHTHSAFAKLPQQSAVAWLSALALACVGTIAAYGLFVKGLQKMPAAKASIFTVFEPLTAVVLAALFLNEQLNGWQYLGITLILGTAVLNAARFKNKYSGLNSK</sequence>
<dbReference type="RefSeq" id="WP_085366527.1">
    <property type="nucleotide sequence ID" value="NZ_CAUJPZ010000033.1"/>
</dbReference>
<feature type="transmembrane region" description="Helical" evidence="1">
    <location>
        <begin position="180"/>
        <end position="199"/>
    </location>
</feature>
<comment type="caution">
    <text evidence="3">The sequence shown here is derived from an EMBL/GenBank/DDBJ whole genome shotgun (WGS) entry which is preliminary data.</text>
</comment>
<feature type="transmembrane region" description="Helical" evidence="1">
    <location>
        <begin position="98"/>
        <end position="118"/>
    </location>
</feature>
<feature type="domain" description="EamA" evidence="2">
    <location>
        <begin position="150"/>
        <end position="284"/>
    </location>
</feature>
<feature type="transmembrane region" description="Helical" evidence="1">
    <location>
        <begin position="71"/>
        <end position="92"/>
    </location>
</feature>
<dbReference type="Gene3D" id="1.10.3730.20">
    <property type="match status" value="1"/>
</dbReference>
<dbReference type="OrthoDB" id="5430053at2"/>
<reference evidence="4" key="1">
    <citation type="submission" date="2017-01" db="EMBL/GenBank/DDBJ databases">
        <authorList>
            <person name="Wolfgang W.J."/>
            <person name="Cole J."/>
            <person name="Wroblewski D."/>
            <person name="Mcginnis J."/>
            <person name="Musser K.A."/>
        </authorList>
    </citation>
    <scope>NUCLEOTIDE SEQUENCE [LARGE SCALE GENOMIC DNA]</scope>
    <source>
        <strain evidence="4">DSM 19151</strain>
    </source>
</reference>
<dbReference type="InterPro" id="IPR037185">
    <property type="entry name" value="EmrE-like"/>
</dbReference>
<keyword evidence="4" id="KW-1185">Reference proteome</keyword>
<dbReference type="AlphaFoldDB" id="A0A1X3D4Q0"/>
<keyword evidence="1" id="KW-0812">Transmembrane</keyword>
<dbReference type="SUPFAM" id="SSF103481">
    <property type="entry name" value="Multidrug resistance efflux transporter EmrE"/>
    <property type="match status" value="2"/>
</dbReference>
<dbReference type="GeneID" id="94581010"/>
<gene>
    <name evidence="3" type="ORF">BWD09_09595</name>
</gene>
<dbReference type="PANTHER" id="PTHR22911:SF79">
    <property type="entry name" value="MOBA-LIKE NTP TRANSFERASE DOMAIN-CONTAINING PROTEIN"/>
    <property type="match status" value="1"/>
</dbReference>
<dbReference type="STRING" id="194197.BWD09_09595"/>
<feature type="transmembrane region" description="Helical" evidence="1">
    <location>
        <begin position="150"/>
        <end position="168"/>
    </location>
</feature>
<feature type="transmembrane region" description="Helical" evidence="1">
    <location>
        <begin position="269"/>
        <end position="289"/>
    </location>
</feature>
<feature type="transmembrane region" description="Helical" evidence="1">
    <location>
        <begin position="127"/>
        <end position="144"/>
    </location>
</feature>
<evidence type="ECO:0000259" key="2">
    <source>
        <dbReference type="Pfam" id="PF00892"/>
    </source>
</evidence>
<organism evidence="3 4">
    <name type="scientific">Neisseria dentiae</name>
    <dbReference type="NCBI Taxonomy" id="194197"/>
    <lineage>
        <taxon>Bacteria</taxon>
        <taxon>Pseudomonadati</taxon>
        <taxon>Pseudomonadota</taxon>
        <taxon>Betaproteobacteria</taxon>
        <taxon>Neisseriales</taxon>
        <taxon>Neisseriaceae</taxon>
        <taxon>Neisseria</taxon>
    </lineage>
</organism>
<feature type="transmembrane region" description="Helical" evidence="1">
    <location>
        <begin position="39"/>
        <end position="59"/>
    </location>
</feature>
<dbReference type="Pfam" id="PF00892">
    <property type="entry name" value="EamA"/>
    <property type="match status" value="2"/>
</dbReference>
<name>A0A1X3D4Q0_9NEIS</name>
<accession>A0A1X3D4Q0</accession>
<feature type="domain" description="EamA" evidence="2">
    <location>
        <begin position="6"/>
        <end position="140"/>
    </location>
</feature>
<keyword evidence="1" id="KW-1133">Transmembrane helix</keyword>
<keyword evidence="1" id="KW-0472">Membrane</keyword>
<evidence type="ECO:0000256" key="1">
    <source>
        <dbReference type="SAM" id="Phobius"/>
    </source>
</evidence>
<feature type="transmembrane region" description="Helical" evidence="1">
    <location>
        <begin position="244"/>
        <end position="263"/>
    </location>
</feature>
<evidence type="ECO:0000313" key="4">
    <source>
        <dbReference type="Proteomes" id="UP000193118"/>
    </source>
</evidence>
<feature type="transmembrane region" description="Helical" evidence="1">
    <location>
        <begin position="211"/>
        <end position="232"/>
    </location>
</feature>
<protein>
    <recommendedName>
        <fullName evidence="2">EamA domain-containing protein</fullName>
    </recommendedName>
</protein>
<dbReference type="InterPro" id="IPR000620">
    <property type="entry name" value="EamA_dom"/>
</dbReference>
<dbReference type="PANTHER" id="PTHR22911">
    <property type="entry name" value="ACYL-MALONYL CONDENSING ENZYME-RELATED"/>
    <property type="match status" value="1"/>
</dbReference>
<proteinExistence type="predicted"/>
<dbReference type="Proteomes" id="UP000193118">
    <property type="component" value="Unassembled WGS sequence"/>
</dbReference>
<dbReference type="EMBL" id="MTBO01000028">
    <property type="protein sequence ID" value="OSI14909.1"/>
    <property type="molecule type" value="Genomic_DNA"/>
</dbReference>
<feature type="transmembrane region" description="Helical" evidence="1">
    <location>
        <begin position="7"/>
        <end position="27"/>
    </location>
</feature>